<evidence type="ECO:0000259" key="6">
    <source>
        <dbReference type="Pfam" id="PF13407"/>
    </source>
</evidence>
<evidence type="ECO:0000313" key="8">
    <source>
        <dbReference type="Proteomes" id="UP001149400"/>
    </source>
</evidence>
<protein>
    <recommendedName>
        <fullName evidence="3">Autoinducer 2-binding periplasmic protein LuxP</fullName>
    </recommendedName>
</protein>
<dbReference type="PROSITE" id="PS51257">
    <property type="entry name" value="PROKAR_LIPOPROTEIN"/>
    <property type="match status" value="1"/>
</dbReference>
<dbReference type="EMBL" id="JAJUBC010000001">
    <property type="protein sequence ID" value="MDD1791712.1"/>
    <property type="molecule type" value="Genomic_DNA"/>
</dbReference>
<dbReference type="Gene3D" id="3.40.50.2300">
    <property type="match status" value="2"/>
</dbReference>
<name>A0ABT5QWQ0_9GAMM</name>
<feature type="domain" description="Periplasmic binding protein" evidence="6">
    <location>
        <begin position="29"/>
        <end position="280"/>
    </location>
</feature>
<evidence type="ECO:0000256" key="1">
    <source>
        <dbReference type="ARBA" id="ARBA00004196"/>
    </source>
</evidence>
<keyword evidence="8" id="KW-1185">Reference proteome</keyword>
<dbReference type="Pfam" id="PF13407">
    <property type="entry name" value="Peripla_BP_4"/>
    <property type="match status" value="1"/>
</dbReference>
<feature type="chain" id="PRO_5046547986" description="Autoinducer 2-binding periplasmic protein LuxP" evidence="5">
    <location>
        <begin position="25"/>
        <end position="314"/>
    </location>
</feature>
<dbReference type="PANTHER" id="PTHR46847:SF2">
    <property type="entry name" value="ABC TRANSPORTER SUGAR-BINDING PROTEIN"/>
    <property type="match status" value="1"/>
</dbReference>
<comment type="subcellular location">
    <subcellularLocation>
        <location evidence="1">Cell envelope</location>
    </subcellularLocation>
</comment>
<dbReference type="Proteomes" id="UP001149400">
    <property type="component" value="Unassembled WGS sequence"/>
</dbReference>
<sequence>MRTSKAICGLLLFIGCVLSPWSQAGVVAGISVSDLTNPYFVTMVRSLRDELQTTFGDDVRLLVRSSAYNHPRQVRQLEEFVAEKVDLIFLVASDEYKIGPAVKNIVSQGTPIFAIDVRASGATATITTDNMQAGEIACEGLASGLKTQGNILIINGPQVSSVIERVEGCKLALKQYPHLVVISDSLNGTASIEGGLESMAYALQAYSQIDGVFAINDRTALGAEQAIVQANANTLIMSVDGSPAARDALIQKRKSWLGTATQFPDAMSKEAVKIAAHWLESQDDVDVDVDEMRTEVLIPTKLMTPNNAQSFTAW</sequence>
<dbReference type="PANTHER" id="PTHR46847">
    <property type="entry name" value="D-ALLOSE-BINDING PERIPLASMIC PROTEIN-RELATED"/>
    <property type="match status" value="1"/>
</dbReference>
<gene>
    <name evidence="7" type="ORF">LRP50_01030</name>
</gene>
<dbReference type="InterPro" id="IPR025997">
    <property type="entry name" value="SBP_2_dom"/>
</dbReference>
<evidence type="ECO:0000313" key="7">
    <source>
        <dbReference type="EMBL" id="MDD1791712.1"/>
    </source>
</evidence>
<comment type="caution">
    <text evidence="7">The sequence shown here is derived from an EMBL/GenBank/DDBJ whole genome shotgun (WGS) entry which is preliminary data.</text>
</comment>
<comment type="similarity">
    <text evidence="2">Belongs to the bacterial solute-binding protein 2 family.</text>
</comment>
<evidence type="ECO:0000256" key="3">
    <source>
        <dbReference type="ARBA" id="ARBA00022181"/>
    </source>
</evidence>
<evidence type="ECO:0000256" key="4">
    <source>
        <dbReference type="ARBA" id="ARBA00022729"/>
    </source>
</evidence>
<keyword evidence="4 5" id="KW-0732">Signal</keyword>
<evidence type="ECO:0000256" key="2">
    <source>
        <dbReference type="ARBA" id="ARBA00007639"/>
    </source>
</evidence>
<evidence type="ECO:0000256" key="5">
    <source>
        <dbReference type="SAM" id="SignalP"/>
    </source>
</evidence>
<dbReference type="RefSeq" id="WP_274162660.1">
    <property type="nucleotide sequence ID" value="NZ_JAJUBC010000001.1"/>
</dbReference>
<feature type="signal peptide" evidence="5">
    <location>
        <begin position="1"/>
        <end position="24"/>
    </location>
</feature>
<dbReference type="InterPro" id="IPR028082">
    <property type="entry name" value="Peripla_BP_I"/>
</dbReference>
<accession>A0ABT5QWQ0</accession>
<organism evidence="7 8">
    <name type="scientific">Enterovibrio gelatinilyticus</name>
    <dbReference type="NCBI Taxonomy" id="2899819"/>
    <lineage>
        <taxon>Bacteria</taxon>
        <taxon>Pseudomonadati</taxon>
        <taxon>Pseudomonadota</taxon>
        <taxon>Gammaproteobacteria</taxon>
        <taxon>Vibrionales</taxon>
        <taxon>Vibrionaceae</taxon>
        <taxon>Enterovibrio</taxon>
    </lineage>
</organism>
<dbReference type="SUPFAM" id="SSF53822">
    <property type="entry name" value="Periplasmic binding protein-like I"/>
    <property type="match status" value="1"/>
</dbReference>
<proteinExistence type="inferred from homology"/>
<reference evidence="7" key="1">
    <citation type="submission" date="2021-12" db="EMBL/GenBank/DDBJ databases">
        <title>Enterovibrio ZSDZ35 sp. nov. and Enterovibrio ZSDZ42 sp. nov., isolated from coastal seawater in Qingdao.</title>
        <authorList>
            <person name="Zhang P."/>
        </authorList>
    </citation>
    <scope>NUCLEOTIDE SEQUENCE</scope>
    <source>
        <strain evidence="7">ZSDZ42</strain>
    </source>
</reference>